<evidence type="ECO:0000256" key="6">
    <source>
        <dbReference type="ARBA" id="ARBA00023136"/>
    </source>
</evidence>
<evidence type="ECO:0000313" key="13">
    <source>
        <dbReference type="EMBL" id="KKA63599.1"/>
    </source>
</evidence>
<feature type="transmembrane region" description="Helical" evidence="11">
    <location>
        <begin position="233"/>
        <end position="256"/>
    </location>
</feature>
<keyword evidence="5" id="KW-0406">Ion transport</keyword>
<evidence type="ECO:0000256" key="11">
    <source>
        <dbReference type="SAM" id="Phobius"/>
    </source>
</evidence>
<keyword evidence="7" id="KW-0869">Chloride channel</keyword>
<dbReference type="CDD" id="cd00400">
    <property type="entry name" value="Voltage_gated_ClC"/>
    <property type="match status" value="1"/>
</dbReference>
<dbReference type="InterPro" id="IPR001807">
    <property type="entry name" value="ClC"/>
</dbReference>
<gene>
    <name evidence="13" type="ORF">HA49_22205</name>
</gene>
<evidence type="ECO:0000256" key="10">
    <source>
        <dbReference type="PROSITE-ProRule" id="PRU00703"/>
    </source>
</evidence>
<dbReference type="SMART" id="SM00116">
    <property type="entry name" value="CBS"/>
    <property type="match status" value="2"/>
</dbReference>
<evidence type="ECO:0000256" key="3">
    <source>
        <dbReference type="ARBA" id="ARBA00022692"/>
    </source>
</evidence>
<keyword evidence="3 11" id="KW-0812">Transmembrane</keyword>
<evidence type="ECO:0000256" key="9">
    <source>
        <dbReference type="ARBA" id="ARBA00023303"/>
    </source>
</evidence>
<dbReference type="PRINTS" id="PR00762">
    <property type="entry name" value="CLCHANNEL"/>
</dbReference>
<comment type="subcellular location">
    <subcellularLocation>
        <location evidence="1">Membrane</location>
        <topology evidence="1">Multi-pass membrane protein</topology>
    </subcellularLocation>
</comment>
<dbReference type="EMBL" id="JPKR02000003">
    <property type="protein sequence ID" value="KKA63599.1"/>
    <property type="molecule type" value="Genomic_DNA"/>
</dbReference>
<evidence type="ECO:0000313" key="14">
    <source>
        <dbReference type="Proteomes" id="UP000029577"/>
    </source>
</evidence>
<evidence type="ECO:0000256" key="4">
    <source>
        <dbReference type="ARBA" id="ARBA00022989"/>
    </source>
</evidence>
<dbReference type="GO" id="GO:0005254">
    <property type="term" value="F:chloride channel activity"/>
    <property type="evidence" value="ECO:0007669"/>
    <property type="project" value="UniProtKB-KW"/>
</dbReference>
<keyword evidence="9" id="KW-0407">Ion channel</keyword>
<evidence type="ECO:0000256" key="2">
    <source>
        <dbReference type="ARBA" id="ARBA00022448"/>
    </source>
</evidence>
<organism evidence="13 14">
    <name type="scientific">Tatumella morbirosei</name>
    <dbReference type="NCBI Taxonomy" id="642227"/>
    <lineage>
        <taxon>Bacteria</taxon>
        <taxon>Pseudomonadati</taxon>
        <taxon>Pseudomonadota</taxon>
        <taxon>Gammaproteobacteria</taxon>
        <taxon>Enterobacterales</taxon>
        <taxon>Erwiniaceae</taxon>
        <taxon>Tatumella</taxon>
    </lineage>
</organism>
<dbReference type="Proteomes" id="UP000029577">
    <property type="component" value="Unassembled WGS sequence"/>
</dbReference>
<feature type="transmembrane region" description="Helical" evidence="11">
    <location>
        <begin position="306"/>
        <end position="325"/>
    </location>
</feature>
<dbReference type="GO" id="GO:0034707">
    <property type="term" value="C:chloride channel complex"/>
    <property type="evidence" value="ECO:0007669"/>
    <property type="project" value="UniProtKB-KW"/>
</dbReference>
<feature type="transmembrane region" description="Helical" evidence="11">
    <location>
        <begin position="396"/>
        <end position="417"/>
    </location>
</feature>
<evidence type="ECO:0000256" key="7">
    <source>
        <dbReference type="ARBA" id="ARBA00023173"/>
    </source>
</evidence>
<evidence type="ECO:0000256" key="5">
    <source>
        <dbReference type="ARBA" id="ARBA00023065"/>
    </source>
</evidence>
<dbReference type="PANTHER" id="PTHR43427:SF6">
    <property type="entry name" value="CHLORIDE CHANNEL PROTEIN CLC-E"/>
    <property type="match status" value="1"/>
</dbReference>
<feature type="transmembrane region" description="Helical" evidence="11">
    <location>
        <begin position="268"/>
        <end position="285"/>
    </location>
</feature>
<feature type="transmembrane region" description="Helical" evidence="11">
    <location>
        <begin position="12"/>
        <end position="42"/>
    </location>
</feature>
<keyword evidence="8" id="KW-0868">Chloride</keyword>
<keyword evidence="4 11" id="KW-1133">Transmembrane helix</keyword>
<feature type="transmembrane region" description="Helical" evidence="11">
    <location>
        <begin position="160"/>
        <end position="184"/>
    </location>
</feature>
<dbReference type="InterPro" id="IPR014743">
    <property type="entry name" value="Cl-channel_core"/>
</dbReference>
<name>A0A0F5BVK6_9GAMM</name>
<sequence length="585" mass="61863">MPARQSLFTDSRVLLISALCIPLGIAAALIAKGLLALIGLITNYTFYGRLSTEFSSPAMNHLGLWVILVPVVGGLIVGAMAKWGSKAIRGHGIPEAMEKVLRNQSRIPPRMIWLKPVSSAIVIGTGGPFGAEGPIIATGGALGSLFGQIINVTADERKALLAAGAAAGMAAIFDAPVSAILLAVELLLFERRARTLVPVIVAVVSSTSLRYVLEGDHAVFAMSHIQQPGVAALISYTLLGAVLGVVAVVVTKFIYAVEDAFEKLPLHWMYWPAIGGLVIGVVGFFEPQTLGVGYDNISAILNGHMAVNAMLVLCLLKFLSWSIALGSGTSGGTLAPLFMVGGALGGIAGTAISVAFPQLGIDPRIAAMVGMAALFAGASRAFMASVVFAFETTQQYHGILPLLAGCTASFLVSGLMMQQTIMTGKIHRRGVRVPSDYSSDYLATISVGMICSRDVVFIEANRTVQNMRQWLDQNSRETQHQGYPVKTNGHIIGVITRKDISNTSLPPGMTVGDCLTRPLLTISETHSAREAADYMVESDVGRLLVISDGPGPKITGIITRGDLLAAHSRRLKDQKQRQAGTNELI</sequence>
<dbReference type="Gene3D" id="3.10.580.10">
    <property type="entry name" value="CBS-domain"/>
    <property type="match status" value="1"/>
</dbReference>
<dbReference type="SUPFAM" id="SSF54631">
    <property type="entry name" value="CBS-domain pair"/>
    <property type="match status" value="1"/>
</dbReference>
<dbReference type="InterPro" id="IPR046342">
    <property type="entry name" value="CBS_dom_sf"/>
</dbReference>
<feature type="transmembrane region" description="Helical" evidence="11">
    <location>
        <begin position="337"/>
        <end position="356"/>
    </location>
</feature>
<dbReference type="Gene3D" id="1.10.3080.10">
    <property type="entry name" value="Clc chloride channel"/>
    <property type="match status" value="1"/>
</dbReference>
<evidence type="ECO:0000256" key="8">
    <source>
        <dbReference type="ARBA" id="ARBA00023214"/>
    </source>
</evidence>
<keyword evidence="2" id="KW-0813">Transport</keyword>
<dbReference type="PROSITE" id="PS51371">
    <property type="entry name" value="CBS"/>
    <property type="match status" value="1"/>
</dbReference>
<reference evidence="13" key="1">
    <citation type="submission" date="2014-12" db="EMBL/GenBank/DDBJ databases">
        <title>The draft genome of the Tatumella morbirosei type strain, LMG23360T isolated from pineapple rot.</title>
        <authorList>
            <person name="Smits T.H."/>
            <person name="Palmer M."/>
            <person name="Venter S.N."/>
            <person name="Duffy B."/>
            <person name="Steenkamp E.T."/>
            <person name="Chan W.Y."/>
            <person name="Coutinho T.A."/>
            <person name="Coetzee M.P."/>
            <person name="De Maayer P."/>
        </authorList>
    </citation>
    <scope>NUCLEOTIDE SEQUENCE [LARGE SCALE GENOMIC DNA]</scope>
    <source>
        <strain evidence="13">LMG 23360</strain>
    </source>
</reference>
<evidence type="ECO:0000256" key="1">
    <source>
        <dbReference type="ARBA" id="ARBA00004141"/>
    </source>
</evidence>
<dbReference type="Pfam" id="PF00571">
    <property type="entry name" value="CBS"/>
    <property type="match status" value="2"/>
</dbReference>
<dbReference type="InterPro" id="IPR000644">
    <property type="entry name" value="CBS_dom"/>
</dbReference>
<feature type="transmembrane region" description="Helical" evidence="11">
    <location>
        <begin position="196"/>
        <end position="213"/>
    </location>
</feature>
<keyword evidence="6 11" id="KW-0472">Membrane</keyword>
<dbReference type="InterPro" id="IPR050368">
    <property type="entry name" value="ClC-type_chloride_channel"/>
</dbReference>
<feature type="transmembrane region" description="Helical" evidence="11">
    <location>
        <begin position="368"/>
        <end position="390"/>
    </location>
</feature>
<evidence type="ECO:0000259" key="12">
    <source>
        <dbReference type="PROSITE" id="PS51371"/>
    </source>
</evidence>
<protein>
    <submittedName>
        <fullName evidence="13">Chloride channel protein</fullName>
    </submittedName>
</protein>
<feature type="domain" description="CBS" evidence="12">
    <location>
        <begin position="515"/>
        <end position="574"/>
    </location>
</feature>
<dbReference type="AlphaFoldDB" id="A0A0F5BVK6"/>
<dbReference type="SUPFAM" id="SSF81340">
    <property type="entry name" value="Clc chloride channel"/>
    <property type="match status" value="1"/>
</dbReference>
<dbReference type="Pfam" id="PF00654">
    <property type="entry name" value="Voltage_CLC"/>
    <property type="match status" value="1"/>
</dbReference>
<keyword evidence="10" id="KW-0129">CBS domain</keyword>
<accession>A0A0F5BVK6</accession>
<dbReference type="PANTHER" id="PTHR43427">
    <property type="entry name" value="CHLORIDE CHANNEL PROTEIN CLC-E"/>
    <property type="match status" value="1"/>
</dbReference>
<feature type="transmembrane region" description="Helical" evidence="11">
    <location>
        <begin position="62"/>
        <end position="81"/>
    </location>
</feature>
<dbReference type="STRING" id="642227.HA49_22205"/>
<comment type="caution">
    <text evidence="13">The sequence shown here is derived from an EMBL/GenBank/DDBJ whole genome shotgun (WGS) entry which is preliminary data.</text>
</comment>
<proteinExistence type="predicted"/>
<keyword evidence="14" id="KW-1185">Reference proteome</keyword>